<keyword evidence="1" id="KW-0645">Protease</keyword>
<dbReference type="PANTHER" id="PTHR46915:SF6">
    <property type="entry name" value="CYSTEINE PROTEINASES SUPERFAMILY PROTEIN"/>
    <property type="match status" value="1"/>
</dbReference>
<dbReference type="Proteomes" id="UP000604825">
    <property type="component" value="Unassembled WGS sequence"/>
</dbReference>
<accession>A0A811Q9X3</accession>
<dbReference type="EMBL" id="CAJGYO010000009">
    <property type="protein sequence ID" value="CAD6254047.1"/>
    <property type="molecule type" value="Genomic_DNA"/>
</dbReference>
<protein>
    <recommendedName>
        <fullName evidence="4">Ubiquitin-like protease family profile domain-containing protein</fullName>
    </recommendedName>
</protein>
<dbReference type="GO" id="GO:0008234">
    <property type="term" value="F:cysteine-type peptidase activity"/>
    <property type="evidence" value="ECO:0007669"/>
    <property type="project" value="UniProtKB-KW"/>
</dbReference>
<dbReference type="PANTHER" id="PTHR46915">
    <property type="entry name" value="UBIQUITIN-LIKE PROTEASE 4-RELATED"/>
    <property type="match status" value="1"/>
</dbReference>
<keyword evidence="1" id="KW-0378">Hydrolase</keyword>
<keyword evidence="3" id="KW-1185">Reference proteome</keyword>
<evidence type="ECO:0008006" key="4">
    <source>
        <dbReference type="Google" id="ProtNLM"/>
    </source>
</evidence>
<dbReference type="Gene3D" id="1.10.418.20">
    <property type="match status" value="1"/>
</dbReference>
<dbReference type="SUPFAM" id="SSF54001">
    <property type="entry name" value="Cysteine proteinases"/>
    <property type="match status" value="1"/>
</dbReference>
<name>A0A811Q9X3_9POAL</name>
<organism evidence="2 3">
    <name type="scientific">Miscanthus lutarioriparius</name>
    <dbReference type="NCBI Taxonomy" id="422564"/>
    <lineage>
        <taxon>Eukaryota</taxon>
        <taxon>Viridiplantae</taxon>
        <taxon>Streptophyta</taxon>
        <taxon>Embryophyta</taxon>
        <taxon>Tracheophyta</taxon>
        <taxon>Spermatophyta</taxon>
        <taxon>Magnoliopsida</taxon>
        <taxon>Liliopsida</taxon>
        <taxon>Poales</taxon>
        <taxon>Poaceae</taxon>
        <taxon>PACMAD clade</taxon>
        <taxon>Panicoideae</taxon>
        <taxon>Andropogonodae</taxon>
        <taxon>Andropogoneae</taxon>
        <taxon>Saccharinae</taxon>
        <taxon>Miscanthus</taxon>
    </lineage>
</organism>
<evidence type="ECO:0000256" key="1">
    <source>
        <dbReference type="ARBA" id="ARBA00022807"/>
    </source>
</evidence>
<dbReference type="OrthoDB" id="732682at2759"/>
<gene>
    <name evidence="2" type="ORF">NCGR_LOCUS37656</name>
</gene>
<dbReference type="PROSITE" id="PS51257">
    <property type="entry name" value="PROKAR_LIPOPROTEIN"/>
    <property type="match status" value="1"/>
</dbReference>
<comment type="caution">
    <text evidence="2">The sequence shown here is derived from an EMBL/GenBank/DDBJ whole genome shotgun (WGS) entry which is preliminary data.</text>
</comment>
<sequence length="332" mass="37585">MVGRLLLPNLLPAFPSLPFGVLGHMQGAGLLSCDDADGLGHPCCVGRWAWRVVHASLSAGAPMSWRPHCHGKWRKKPPWGVARPSQWRGQERFGWLGRQQLCFWSCHSGQQDMRFAGARGELEPFFFPASLLLPLPLHECQSKCSRTSRTTTLKTSGRSKNVLPSFYANLPQRRVSCHGTSRRNEANQDKLNTDIFELYMEYVVLVVSTSPVSWSSEEICILIAAMTSCTGIFGSTLIKIRRVLMGTWIPYGLTCITMGVPQKNGDECGIYVLYFIHCFLQNKELAEVLENKRLEEDFTQLLDDGWFNPEELENFCKDIHSFQENRNNKIAE</sequence>
<proteinExistence type="predicted"/>
<keyword evidence="1" id="KW-0788">Thiol protease</keyword>
<evidence type="ECO:0000313" key="2">
    <source>
        <dbReference type="EMBL" id="CAD6254047.1"/>
    </source>
</evidence>
<dbReference type="AlphaFoldDB" id="A0A811Q9X3"/>
<dbReference type="InterPro" id="IPR038765">
    <property type="entry name" value="Papain-like_cys_pep_sf"/>
</dbReference>
<evidence type="ECO:0000313" key="3">
    <source>
        <dbReference type="Proteomes" id="UP000604825"/>
    </source>
</evidence>
<reference evidence="2" key="1">
    <citation type="submission" date="2020-10" db="EMBL/GenBank/DDBJ databases">
        <authorList>
            <person name="Han B."/>
            <person name="Lu T."/>
            <person name="Zhao Q."/>
            <person name="Huang X."/>
            <person name="Zhao Y."/>
        </authorList>
    </citation>
    <scope>NUCLEOTIDE SEQUENCE</scope>
</reference>